<dbReference type="Proteomes" id="UP000694568">
    <property type="component" value="Unplaced"/>
</dbReference>
<dbReference type="Gene3D" id="2.60.120.920">
    <property type="match status" value="1"/>
</dbReference>
<dbReference type="Gene3D" id="3.30.40.10">
    <property type="entry name" value="Zinc/RING finger domain, C3HC4 (zinc finger)"/>
    <property type="match status" value="1"/>
</dbReference>
<dbReference type="InterPro" id="IPR013320">
    <property type="entry name" value="ConA-like_dom_sf"/>
</dbReference>
<dbReference type="Pfam" id="PF13445">
    <property type="entry name" value="zf-RING_UBOX"/>
    <property type="match status" value="1"/>
</dbReference>
<feature type="domain" description="RING-type" evidence="5">
    <location>
        <begin position="15"/>
        <end position="56"/>
    </location>
</feature>
<keyword evidence="2 4" id="KW-0863">Zinc-finger</keyword>
<dbReference type="PROSITE" id="PS50089">
    <property type="entry name" value="ZF_RING_2"/>
    <property type="match status" value="1"/>
</dbReference>
<evidence type="ECO:0000256" key="2">
    <source>
        <dbReference type="ARBA" id="ARBA00022771"/>
    </source>
</evidence>
<proteinExistence type="predicted"/>
<feature type="domain" description="B30.2/SPRY" evidence="7">
    <location>
        <begin position="235"/>
        <end position="423"/>
    </location>
</feature>
<dbReference type="InterPro" id="IPR043136">
    <property type="entry name" value="B30.2/SPRY_sf"/>
</dbReference>
<keyword evidence="9" id="KW-1185">Reference proteome</keyword>
<reference evidence="8" key="1">
    <citation type="submission" date="2025-08" db="UniProtKB">
        <authorList>
            <consortium name="Ensembl"/>
        </authorList>
    </citation>
    <scope>IDENTIFICATION</scope>
</reference>
<dbReference type="AlphaFoldDB" id="A0A8C9ZPP5"/>
<accession>A0A8C9ZPP5</accession>
<evidence type="ECO:0000259" key="5">
    <source>
        <dbReference type="PROSITE" id="PS50089"/>
    </source>
</evidence>
<evidence type="ECO:0000256" key="1">
    <source>
        <dbReference type="ARBA" id="ARBA00022723"/>
    </source>
</evidence>
<dbReference type="Pfam" id="PF00643">
    <property type="entry name" value="zf-B_box"/>
    <property type="match status" value="1"/>
</dbReference>
<evidence type="ECO:0000256" key="3">
    <source>
        <dbReference type="ARBA" id="ARBA00022833"/>
    </source>
</evidence>
<feature type="domain" description="B box-type" evidence="6">
    <location>
        <begin position="88"/>
        <end position="129"/>
    </location>
</feature>
<sequence length="428" mass="49356">MASILASILEGTLSCPVCQDLFKDPVILSCSHSFCKDYCLQDWWTKTQIQECPVCKRKSSRSQPPHNLVLKNLCETFSLKKDQRGSAGSETLCSLHSEKLKLFCLDHQQPVCVICRDSKTHHNHRFRPIDEAAQDHKEELQKSLKPLQEKLKSRPDTQRSRLGQQFKKLHQFLEEEEEARICALRKEEEQKSQRMKKKIEALSREILKTSLSCRTTRLDDPQLISGALIDVAKHLGNLSFNIWNKMKKMVSYTPVILDPNSAHPELILSEDLTSVRREKRQKLPANPERFDSFYPVLGSEGFDSGTHIWDVEVGDSTAWFLGVAAESVERKSTTWSGMWRIGFFNGIYKAFSPSASPTVLQMQKMLQRIRVDLDRTRGELSFSDLDTGIYIYIVRRTFTEKLFPYISNGDKFPIKILPYEDEDDNYGW</sequence>
<dbReference type="SMART" id="SM00589">
    <property type="entry name" value="PRY"/>
    <property type="match status" value="1"/>
</dbReference>
<evidence type="ECO:0000256" key="4">
    <source>
        <dbReference type="PROSITE-ProRule" id="PRU00024"/>
    </source>
</evidence>
<dbReference type="InterPro" id="IPR003877">
    <property type="entry name" value="SPRY_dom"/>
</dbReference>
<reference evidence="8" key="2">
    <citation type="submission" date="2025-09" db="UniProtKB">
        <authorList>
            <consortium name="Ensembl"/>
        </authorList>
    </citation>
    <scope>IDENTIFICATION</scope>
</reference>
<protein>
    <submittedName>
        <fullName evidence="8">Uncharacterized protein</fullName>
    </submittedName>
</protein>
<dbReference type="PANTHER" id="PTHR24103">
    <property type="entry name" value="E3 UBIQUITIN-PROTEIN LIGASE TRIM"/>
    <property type="match status" value="1"/>
</dbReference>
<dbReference type="CDD" id="cd12893">
    <property type="entry name" value="SPRY_PRY_TRIM35"/>
    <property type="match status" value="1"/>
</dbReference>
<evidence type="ECO:0000259" key="6">
    <source>
        <dbReference type="PROSITE" id="PS50119"/>
    </source>
</evidence>
<dbReference type="PROSITE" id="PS50188">
    <property type="entry name" value="B302_SPRY"/>
    <property type="match status" value="1"/>
</dbReference>
<dbReference type="CDD" id="cd19771">
    <property type="entry name" value="Bbox2_TRIM20"/>
    <property type="match status" value="1"/>
</dbReference>
<evidence type="ECO:0000259" key="7">
    <source>
        <dbReference type="PROSITE" id="PS50188"/>
    </source>
</evidence>
<dbReference type="PRINTS" id="PR01407">
    <property type="entry name" value="BUTYPHLNCDUF"/>
</dbReference>
<dbReference type="Pfam" id="PF00622">
    <property type="entry name" value="SPRY"/>
    <property type="match status" value="1"/>
</dbReference>
<dbReference type="Gene3D" id="3.30.160.60">
    <property type="entry name" value="Classic Zinc Finger"/>
    <property type="match status" value="1"/>
</dbReference>
<dbReference type="SUPFAM" id="SSF57850">
    <property type="entry name" value="RING/U-box"/>
    <property type="match status" value="1"/>
</dbReference>
<dbReference type="InterPro" id="IPR013083">
    <property type="entry name" value="Znf_RING/FYVE/PHD"/>
</dbReference>
<dbReference type="SUPFAM" id="SSF57845">
    <property type="entry name" value="B-box zinc-binding domain"/>
    <property type="match status" value="1"/>
</dbReference>
<name>A0A8C9ZPP5_SANLU</name>
<dbReference type="SMART" id="SM00184">
    <property type="entry name" value="RING"/>
    <property type="match status" value="1"/>
</dbReference>
<dbReference type="SMART" id="SM00336">
    <property type="entry name" value="BBOX"/>
    <property type="match status" value="1"/>
</dbReference>
<evidence type="ECO:0000313" key="9">
    <source>
        <dbReference type="Proteomes" id="UP000694568"/>
    </source>
</evidence>
<dbReference type="InterPro" id="IPR050143">
    <property type="entry name" value="TRIM/RBCC"/>
</dbReference>
<dbReference type="InterPro" id="IPR027370">
    <property type="entry name" value="Znf-RING_euk"/>
</dbReference>
<dbReference type="Pfam" id="PF13765">
    <property type="entry name" value="PRY"/>
    <property type="match status" value="1"/>
</dbReference>
<dbReference type="InterPro" id="IPR003879">
    <property type="entry name" value="Butyrophylin_SPRY"/>
</dbReference>
<dbReference type="Ensembl" id="ENSSLUT00000044393.1">
    <property type="protein sequence ID" value="ENSSLUP00000043023.1"/>
    <property type="gene ID" value="ENSSLUG00000019104.1"/>
</dbReference>
<keyword evidence="3" id="KW-0862">Zinc</keyword>
<dbReference type="InterPro" id="IPR001870">
    <property type="entry name" value="B30.2/SPRY"/>
</dbReference>
<keyword evidence="1" id="KW-0479">Metal-binding</keyword>
<evidence type="ECO:0000313" key="8">
    <source>
        <dbReference type="Ensembl" id="ENSSLUP00000043023.1"/>
    </source>
</evidence>
<dbReference type="InterPro" id="IPR006574">
    <property type="entry name" value="PRY"/>
</dbReference>
<dbReference type="GO" id="GO:0008270">
    <property type="term" value="F:zinc ion binding"/>
    <property type="evidence" value="ECO:0007669"/>
    <property type="project" value="UniProtKB-KW"/>
</dbReference>
<dbReference type="SUPFAM" id="SSF49899">
    <property type="entry name" value="Concanavalin A-like lectins/glucanases"/>
    <property type="match status" value="1"/>
</dbReference>
<dbReference type="InterPro" id="IPR001841">
    <property type="entry name" value="Znf_RING"/>
</dbReference>
<organism evidence="8 9">
    <name type="scientific">Sander lucioperca</name>
    <name type="common">Pike-perch</name>
    <name type="synonym">Perca lucioperca</name>
    <dbReference type="NCBI Taxonomy" id="283035"/>
    <lineage>
        <taxon>Eukaryota</taxon>
        <taxon>Metazoa</taxon>
        <taxon>Chordata</taxon>
        <taxon>Craniata</taxon>
        <taxon>Vertebrata</taxon>
        <taxon>Euteleostomi</taxon>
        <taxon>Actinopterygii</taxon>
        <taxon>Neopterygii</taxon>
        <taxon>Teleostei</taxon>
        <taxon>Neoteleostei</taxon>
        <taxon>Acanthomorphata</taxon>
        <taxon>Eupercaria</taxon>
        <taxon>Perciformes</taxon>
        <taxon>Percoidei</taxon>
        <taxon>Percidae</taxon>
        <taxon>Luciopercinae</taxon>
        <taxon>Sander</taxon>
    </lineage>
</organism>
<dbReference type="InterPro" id="IPR000315">
    <property type="entry name" value="Znf_B-box"/>
</dbReference>
<dbReference type="GeneTree" id="ENSGT00970000193381"/>
<dbReference type="PROSITE" id="PS50119">
    <property type="entry name" value="ZF_BBOX"/>
    <property type="match status" value="1"/>
</dbReference>